<dbReference type="SMART" id="SM00421">
    <property type="entry name" value="HTH_LUXR"/>
    <property type="match status" value="1"/>
</dbReference>
<evidence type="ECO:0000256" key="3">
    <source>
        <dbReference type="ARBA" id="ARBA00023163"/>
    </source>
</evidence>
<evidence type="ECO:0000256" key="1">
    <source>
        <dbReference type="ARBA" id="ARBA00023015"/>
    </source>
</evidence>
<organism evidence="5">
    <name type="scientific">uncultured Mycobacterium sp</name>
    <dbReference type="NCBI Taxonomy" id="171292"/>
    <lineage>
        <taxon>Bacteria</taxon>
        <taxon>Bacillati</taxon>
        <taxon>Actinomycetota</taxon>
        <taxon>Actinomycetes</taxon>
        <taxon>Mycobacteriales</taxon>
        <taxon>Mycobacteriaceae</taxon>
        <taxon>Mycobacterium</taxon>
        <taxon>environmental samples</taxon>
    </lineage>
</organism>
<keyword evidence="2" id="KW-0238">DNA-binding</keyword>
<keyword evidence="3" id="KW-0804">Transcription</keyword>
<dbReference type="CDD" id="cd06170">
    <property type="entry name" value="LuxR_C_like"/>
    <property type="match status" value="1"/>
</dbReference>
<dbReference type="Pfam" id="PF00196">
    <property type="entry name" value="GerE"/>
    <property type="match status" value="1"/>
</dbReference>
<dbReference type="AlphaFoldDB" id="A0A1Y5PM57"/>
<dbReference type="EMBL" id="FLQS01000089">
    <property type="protein sequence ID" value="SBS79793.1"/>
    <property type="molecule type" value="Genomic_DNA"/>
</dbReference>
<dbReference type="Gene3D" id="1.10.10.10">
    <property type="entry name" value="Winged helix-like DNA-binding domain superfamily/Winged helix DNA-binding domain"/>
    <property type="match status" value="1"/>
</dbReference>
<evidence type="ECO:0000256" key="2">
    <source>
        <dbReference type="ARBA" id="ARBA00023125"/>
    </source>
</evidence>
<feature type="domain" description="HTH luxR-type" evidence="4">
    <location>
        <begin position="257"/>
        <end position="322"/>
    </location>
</feature>
<dbReference type="PANTHER" id="PTHR44688">
    <property type="entry name" value="DNA-BINDING TRANSCRIPTIONAL ACTIVATOR DEVR_DOSR"/>
    <property type="match status" value="1"/>
</dbReference>
<dbReference type="InterPro" id="IPR000792">
    <property type="entry name" value="Tscrpt_reg_LuxR_C"/>
</dbReference>
<evidence type="ECO:0000313" key="5">
    <source>
        <dbReference type="EMBL" id="SBS79793.1"/>
    </source>
</evidence>
<proteinExistence type="predicted"/>
<protein>
    <submittedName>
        <fullName evidence="5">Transcriptional regulator, LuxR family</fullName>
    </submittedName>
</protein>
<dbReference type="InterPro" id="IPR029016">
    <property type="entry name" value="GAF-like_dom_sf"/>
</dbReference>
<evidence type="ECO:0000259" key="4">
    <source>
        <dbReference type="PROSITE" id="PS50043"/>
    </source>
</evidence>
<dbReference type="Gene3D" id="3.30.450.40">
    <property type="match status" value="1"/>
</dbReference>
<dbReference type="SUPFAM" id="SSF46894">
    <property type="entry name" value="C-terminal effector domain of the bipartite response regulators"/>
    <property type="match status" value="1"/>
</dbReference>
<name>A0A1Y5PM57_9MYCO</name>
<dbReference type="InterPro" id="IPR016032">
    <property type="entry name" value="Sig_transdc_resp-reg_C-effctor"/>
</dbReference>
<reference evidence="5" key="1">
    <citation type="submission" date="2016-03" db="EMBL/GenBank/DDBJ databases">
        <authorList>
            <person name="Ploux O."/>
        </authorList>
    </citation>
    <scope>NUCLEOTIDE SEQUENCE</scope>
    <source>
        <strain evidence="5">UC10</strain>
    </source>
</reference>
<dbReference type="PANTHER" id="PTHR44688:SF16">
    <property type="entry name" value="DNA-BINDING TRANSCRIPTIONAL ACTIVATOR DEVR_DOSR"/>
    <property type="match status" value="1"/>
</dbReference>
<dbReference type="InterPro" id="IPR036388">
    <property type="entry name" value="WH-like_DNA-bd_sf"/>
</dbReference>
<sequence length="326" mass="35041">MAPRTLAMVISRLDATVKTSGGTSLSHLPAVVGGTARVRSDVREPDTSDLIAGVQKAVDRLAAASSMDELLALAAEAAAQIGFTRVMFSRVDHGIWLTQSAYTVSDPDFAEQLVAFGTAHSRRLAGQLLESEMLLSGTPILVPDAQTHSRVFRKLVRFARTTDYVAAPVQAWGLPVAMVHADRYPDESVQEIDRRLLGLYAGGLGLVIERAQLADRLKVINQASAALDARAGDGCQGAHPNQVAPVRLAAVSPLPSAEHATERLSPREWDVLRSIALGKTNAQIATSLFLTENTVKVHVKRILRKLGAANRTEAAALYHRLTRRGP</sequence>
<dbReference type="PRINTS" id="PR00038">
    <property type="entry name" value="HTHLUXR"/>
</dbReference>
<accession>A0A1Y5PM57</accession>
<dbReference type="SUPFAM" id="SSF55781">
    <property type="entry name" value="GAF domain-like"/>
    <property type="match status" value="1"/>
</dbReference>
<dbReference type="GO" id="GO:0006355">
    <property type="term" value="P:regulation of DNA-templated transcription"/>
    <property type="evidence" value="ECO:0007669"/>
    <property type="project" value="InterPro"/>
</dbReference>
<dbReference type="GO" id="GO:0003677">
    <property type="term" value="F:DNA binding"/>
    <property type="evidence" value="ECO:0007669"/>
    <property type="project" value="UniProtKB-KW"/>
</dbReference>
<dbReference type="PROSITE" id="PS50043">
    <property type="entry name" value="HTH_LUXR_2"/>
    <property type="match status" value="1"/>
</dbReference>
<gene>
    <name evidence="5" type="ORF">MHPYR_90143</name>
</gene>
<keyword evidence="1" id="KW-0805">Transcription regulation</keyword>
<dbReference type="PROSITE" id="PS00622">
    <property type="entry name" value="HTH_LUXR_1"/>
    <property type="match status" value="1"/>
</dbReference>